<dbReference type="OrthoDB" id="9815326at2"/>
<evidence type="ECO:0000313" key="2">
    <source>
        <dbReference type="Proteomes" id="UP000306575"/>
    </source>
</evidence>
<keyword evidence="2" id="KW-1185">Reference proteome</keyword>
<dbReference type="Proteomes" id="UP000306575">
    <property type="component" value="Unassembled WGS sequence"/>
</dbReference>
<accession>A0A4U7N4Y6</accession>
<dbReference type="EMBL" id="SULI01000008">
    <property type="protein sequence ID" value="TKZ20845.1"/>
    <property type="molecule type" value="Genomic_DNA"/>
</dbReference>
<protein>
    <submittedName>
        <fullName evidence="1">N-formylglutamate amidohydrolase</fullName>
    </submittedName>
</protein>
<dbReference type="InterPro" id="IPR011227">
    <property type="entry name" value="UCP029730"/>
</dbReference>
<dbReference type="GO" id="GO:0016787">
    <property type="term" value="F:hydrolase activity"/>
    <property type="evidence" value="ECO:0007669"/>
    <property type="project" value="UniProtKB-KW"/>
</dbReference>
<sequence>MIDSNREISDEYTQTINPVGLSSVLLVCEHASSFIPAEFNSLGLQDELCKSHVAWDPGALAVAQRLADNLDASLVASGVSRLVYDCNRPPTAPDAMPARSEIIDIPGNLGLSFAERNHRVQAYYEPFQRALKSKIAKTANPVIVTIHSFTPVYHGQQRAVEIGVLHDTDTRLADAMLALAADHTQANVRRNQPYGPEHGVTHTLIEHAIPDDHFNVMLEIRNDLIRTDAEQIRMADMLAGWIVAAFASLNAQGSVECVV</sequence>
<comment type="caution">
    <text evidence="1">The sequence shown here is derived from an EMBL/GenBank/DDBJ whole genome shotgun (WGS) entry which is preliminary data.</text>
</comment>
<dbReference type="PIRSF" id="PIRSF029730">
    <property type="entry name" value="UCP029730"/>
    <property type="match status" value="1"/>
</dbReference>
<dbReference type="AlphaFoldDB" id="A0A4U7N4Y6"/>
<keyword evidence="1" id="KW-0378">Hydrolase</keyword>
<gene>
    <name evidence="1" type="ORF">FAP39_08480</name>
</gene>
<dbReference type="RefSeq" id="WP_138015974.1">
    <property type="nucleotide sequence ID" value="NZ_SULI01000008.1"/>
</dbReference>
<dbReference type="Gene3D" id="3.40.630.40">
    <property type="entry name" value="Zn-dependent exopeptidases"/>
    <property type="match status" value="1"/>
</dbReference>
<proteinExistence type="predicted"/>
<dbReference type="SUPFAM" id="SSF53187">
    <property type="entry name" value="Zn-dependent exopeptidases"/>
    <property type="match status" value="1"/>
</dbReference>
<name>A0A4U7N4Y6_9RHOB</name>
<evidence type="ECO:0000313" key="1">
    <source>
        <dbReference type="EMBL" id="TKZ20845.1"/>
    </source>
</evidence>
<dbReference type="InterPro" id="IPR007709">
    <property type="entry name" value="N-FG_amidohydro"/>
</dbReference>
<dbReference type="Pfam" id="PF05013">
    <property type="entry name" value="FGase"/>
    <property type="match status" value="1"/>
</dbReference>
<reference evidence="1 2" key="1">
    <citation type="submission" date="2019-04" db="EMBL/GenBank/DDBJ databases">
        <title>Genome sequence of Pelagicola litoralis CL-ES2.</title>
        <authorList>
            <person name="Cao J."/>
        </authorList>
    </citation>
    <scope>NUCLEOTIDE SEQUENCE [LARGE SCALE GENOMIC DNA]</scope>
    <source>
        <strain evidence="1 2">CL-ES2</strain>
    </source>
</reference>
<organism evidence="1 2">
    <name type="scientific">Shimia litoralis</name>
    <dbReference type="NCBI Taxonomy" id="420403"/>
    <lineage>
        <taxon>Bacteria</taxon>
        <taxon>Pseudomonadati</taxon>
        <taxon>Pseudomonadota</taxon>
        <taxon>Alphaproteobacteria</taxon>
        <taxon>Rhodobacterales</taxon>
        <taxon>Roseobacteraceae</taxon>
    </lineage>
</organism>